<organism evidence="1 2">
    <name type="scientific">Wickerhamomyces pijperi</name>
    <name type="common">Yeast</name>
    <name type="synonym">Pichia pijperi</name>
    <dbReference type="NCBI Taxonomy" id="599730"/>
    <lineage>
        <taxon>Eukaryota</taxon>
        <taxon>Fungi</taxon>
        <taxon>Dikarya</taxon>
        <taxon>Ascomycota</taxon>
        <taxon>Saccharomycotina</taxon>
        <taxon>Saccharomycetes</taxon>
        <taxon>Phaffomycetales</taxon>
        <taxon>Wickerhamomycetaceae</taxon>
        <taxon>Wickerhamomyces</taxon>
    </lineage>
</organism>
<dbReference type="EMBL" id="JAEUBG010000375">
    <property type="protein sequence ID" value="KAH3688375.1"/>
    <property type="molecule type" value="Genomic_DNA"/>
</dbReference>
<protein>
    <submittedName>
        <fullName evidence="1">Uncharacterized protein</fullName>
    </submittedName>
</protein>
<evidence type="ECO:0000313" key="1">
    <source>
        <dbReference type="EMBL" id="KAH3688375.1"/>
    </source>
</evidence>
<comment type="caution">
    <text evidence="1">The sequence shown here is derived from an EMBL/GenBank/DDBJ whole genome shotgun (WGS) entry which is preliminary data.</text>
</comment>
<dbReference type="Proteomes" id="UP000774326">
    <property type="component" value="Unassembled WGS sequence"/>
</dbReference>
<sequence length="113" mass="12371">MILKSGMSDSGFKEPIKAINGYFASSVISQTNSSSLAPQETTKLSLMNLTFCKPEVCFLIVQWVKVFPVCKSKEVNFKVVSSAPVIINLVVTSDSPSRIVRSRISRPCVPSDK</sequence>
<proteinExistence type="predicted"/>
<accession>A0A9P8QG02</accession>
<reference evidence="1" key="1">
    <citation type="journal article" date="2021" name="Open Biol.">
        <title>Shared evolutionary footprints suggest mitochondrial oxidative damage underlies multiple complex I losses in fungi.</title>
        <authorList>
            <person name="Schikora-Tamarit M.A."/>
            <person name="Marcet-Houben M."/>
            <person name="Nosek J."/>
            <person name="Gabaldon T."/>
        </authorList>
    </citation>
    <scope>NUCLEOTIDE SEQUENCE</scope>
    <source>
        <strain evidence="1">CBS2887</strain>
    </source>
</reference>
<evidence type="ECO:0000313" key="2">
    <source>
        <dbReference type="Proteomes" id="UP000774326"/>
    </source>
</evidence>
<keyword evidence="2" id="KW-1185">Reference proteome</keyword>
<gene>
    <name evidence="1" type="ORF">WICPIJ_000643</name>
</gene>
<reference evidence="1" key="2">
    <citation type="submission" date="2021-01" db="EMBL/GenBank/DDBJ databases">
        <authorList>
            <person name="Schikora-Tamarit M.A."/>
        </authorList>
    </citation>
    <scope>NUCLEOTIDE SEQUENCE</scope>
    <source>
        <strain evidence="1">CBS2887</strain>
    </source>
</reference>
<name>A0A9P8QG02_WICPI</name>
<dbReference type="AlphaFoldDB" id="A0A9P8QG02"/>